<evidence type="ECO:0000313" key="3">
    <source>
        <dbReference type="EMBL" id="MBR7783680.1"/>
    </source>
</evidence>
<dbReference type="Proteomes" id="UP000680067">
    <property type="component" value="Unassembled WGS sequence"/>
</dbReference>
<name>A0A941DPR0_9BURK</name>
<evidence type="ECO:0000256" key="1">
    <source>
        <dbReference type="SAM" id="MobiDB-lite"/>
    </source>
</evidence>
<evidence type="ECO:0000256" key="2">
    <source>
        <dbReference type="SAM" id="Phobius"/>
    </source>
</evidence>
<dbReference type="EMBL" id="JAGSPN010000013">
    <property type="protein sequence ID" value="MBR7783680.1"/>
    <property type="molecule type" value="Genomic_DNA"/>
</dbReference>
<reference evidence="3" key="1">
    <citation type="submission" date="2021-04" db="EMBL/GenBank/DDBJ databases">
        <title>novel species isolated from subtropical streams in China.</title>
        <authorList>
            <person name="Lu H."/>
        </authorList>
    </citation>
    <scope>NUCLEOTIDE SEQUENCE</scope>
    <source>
        <strain evidence="3">LFS511W</strain>
    </source>
</reference>
<keyword evidence="2" id="KW-0472">Membrane</keyword>
<feature type="transmembrane region" description="Helical" evidence="2">
    <location>
        <begin position="6"/>
        <end position="28"/>
    </location>
</feature>
<organism evidence="3 4">
    <name type="scientific">Undibacterium luofuense</name>
    <dbReference type="NCBI Taxonomy" id="2828733"/>
    <lineage>
        <taxon>Bacteria</taxon>
        <taxon>Pseudomonadati</taxon>
        <taxon>Pseudomonadota</taxon>
        <taxon>Betaproteobacteria</taxon>
        <taxon>Burkholderiales</taxon>
        <taxon>Oxalobacteraceae</taxon>
        <taxon>Undibacterium</taxon>
    </lineage>
</organism>
<accession>A0A941DPR0</accession>
<dbReference type="RefSeq" id="WP_212688949.1">
    <property type="nucleotide sequence ID" value="NZ_JAGSPN010000013.1"/>
</dbReference>
<comment type="caution">
    <text evidence="3">The sequence shown here is derived from an EMBL/GenBank/DDBJ whole genome shotgun (WGS) entry which is preliminary data.</text>
</comment>
<dbReference type="AlphaFoldDB" id="A0A941DPR0"/>
<protein>
    <submittedName>
        <fullName evidence="3">Uncharacterized protein</fullName>
    </submittedName>
</protein>
<proteinExistence type="predicted"/>
<keyword evidence="2" id="KW-1133">Transmembrane helix</keyword>
<sequence>MEWVPVFLVTFKLIVFGTGMFFAIKWHYDREQEEKAKKEKQKRKQEQAEKDTGAP</sequence>
<keyword evidence="4" id="KW-1185">Reference proteome</keyword>
<gene>
    <name evidence="3" type="ORF">KDM89_16160</name>
</gene>
<feature type="region of interest" description="Disordered" evidence="1">
    <location>
        <begin position="35"/>
        <end position="55"/>
    </location>
</feature>
<keyword evidence="2" id="KW-0812">Transmembrane</keyword>
<feature type="compositionally biased region" description="Basic and acidic residues" evidence="1">
    <location>
        <begin position="44"/>
        <end position="55"/>
    </location>
</feature>
<evidence type="ECO:0000313" key="4">
    <source>
        <dbReference type="Proteomes" id="UP000680067"/>
    </source>
</evidence>